<keyword evidence="2 7" id="KW-0132">Cell division</keyword>
<organism evidence="12 13">
    <name type="scientific">Spectribacter acetivorans</name>
    <dbReference type="NCBI Taxonomy" id="3075603"/>
    <lineage>
        <taxon>Bacteria</taxon>
        <taxon>Pseudomonadati</taxon>
        <taxon>Pseudomonadota</taxon>
        <taxon>Gammaproteobacteria</taxon>
        <taxon>Salinisphaerales</taxon>
        <taxon>Salinisphaeraceae</taxon>
        <taxon>Spectribacter</taxon>
    </lineage>
</organism>
<evidence type="ECO:0000256" key="2">
    <source>
        <dbReference type="ARBA" id="ARBA00022618"/>
    </source>
</evidence>
<dbReference type="InterPro" id="IPR005761">
    <property type="entry name" value="UDP-N-AcMur-Glu-dNH2Pim_ligase"/>
</dbReference>
<comment type="caution">
    <text evidence="7">Lacks conserved residue(s) required for the propagation of feature annotation.</text>
</comment>
<keyword evidence="7" id="KW-0067">ATP-binding</keyword>
<dbReference type="InterPro" id="IPR036615">
    <property type="entry name" value="Mur_ligase_C_dom_sf"/>
</dbReference>
<dbReference type="Gene3D" id="3.40.1390.10">
    <property type="entry name" value="MurE/MurF, N-terminal domain"/>
    <property type="match status" value="1"/>
</dbReference>
<evidence type="ECO:0000256" key="5">
    <source>
        <dbReference type="ARBA" id="ARBA00023306"/>
    </source>
</evidence>
<keyword evidence="13" id="KW-1185">Reference proteome</keyword>
<keyword evidence="7" id="KW-0547">Nucleotide-binding</keyword>
<evidence type="ECO:0000259" key="9">
    <source>
        <dbReference type="Pfam" id="PF01225"/>
    </source>
</evidence>
<feature type="binding site" evidence="7">
    <location>
        <begin position="117"/>
        <end position="123"/>
    </location>
    <ligand>
        <name>ATP</name>
        <dbReference type="ChEBI" id="CHEBI:30616"/>
    </ligand>
</feature>
<keyword evidence="5 7" id="KW-0131">Cell cycle</keyword>
<dbReference type="InterPro" id="IPR036565">
    <property type="entry name" value="Mur-like_cat_sf"/>
</dbReference>
<dbReference type="Gene3D" id="3.90.190.20">
    <property type="entry name" value="Mur ligase, C-terminal domain"/>
    <property type="match status" value="1"/>
</dbReference>
<evidence type="ECO:0000256" key="3">
    <source>
        <dbReference type="ARBA" id="ARBA00022960"/>
    </source>
</evidence>
<dbReference type="InterPro" id="IPR035911">
    <property type="entry name" value="MurE/MurF_N"/>
</dbReference>
<evidence type="ECO:0000259" key="10">
    <source>
        <dbReference type="Pfam" id="PF02875"/>
    </source>
</evidence>
<feature type="binding site" evidence="7">
    <location>
        <begin position="418"/>
        <end position="421"/>
    </location>
    <ligand>
        <name>meso-2,6-diaminopimelate</name>
        <dbReference type="ChEBI" id="CHEBI:57791"/>
    </ligand>
</feature>
<dbReference type="SUPFAM" id="SSF53244">
    <property type="entry name" value="MurD-like peptide ligases, peptide-binding domain"/>
    <property type="match status" value="1"/>
</dbReference>
<evidence type="ECO:0000256" key="4">
    <source>
        <dbReference type="ARBA" id="ARBA00022984"/>
    </source>
</evidence>
<proteinExistence type="inferred from homology"/>
<evidence type="ECO:0000256" key="6">
    <source>
        <dbReference type="ARBA" id="ARBA00023316"/>
    </source>
</evidence>
<dbReference type="Pfam" id="PF01225">
    <property type="entry name" value="Mur_ligase"/>
    <property type="match status" value="1"/>
</dbReference>
<name>A0ABU3B6L7_9GAMM</name>
<evidence type="ECO:0000256" key="8">
    <source>
        <dbReference type="RuleBase" id="RU004135"/>
    </source>
</evidence>
<keyword evidence="7" id="KW-0460">Magnesium</keyword>
<evidence type="ECO:0000256" key="7">
    <source>
        <dbReference type="HAMAP-Rule" id="MF_00208"/>
    </source>
</evidence>
<evidence type="ECO:0000313" key="12">
    <source>
        <dbReference type="EMBL" id="MDT0618084.1"/>
    </source>
</evidence>
<dbReference type="EC" id="6.3.2.13" evidence="7"/>
<feature type="binding site" evidence="7">
    <location>
        <position position="473"/>
    </location>
    <ligand>
        <name>meso-2,6-diaminopimelate</name>
        <dbReference type="ChEBI" id="CHEBI:57791"/>
    </ligand>
</feature>
<dbReference type="NCBIfam" id="NF001124">
    <property type="entry name" value="PRK00139.1-2"/>
    <property type="match status" value="1"/>
</dbReference>
<dbReference type="Pfam" id="PF08245">
    <property type="entry name" value="Mur_ligase_M"/>
    <property type="match status" value="1"/>
</dbReference>
<comment type="similarity">
    <text evidence="1 7">Belongs to the MurCDEF family. MurE subfamily.</text>
</comment>
<dbReference type="InterPro" id="IPR000713">
    <property type="entry name" value="Mur_ligase_N"/>
</dbReference>
<dbReference type="NCBIfam" id="TIGR01085">
    <property type="entry name" value="murE"/>
    <property type="match status" value="1"/>
</dbReference>
<dbReference type="SUPFAM" id="SSF53623">
    <property type="entry name" value="MurD-like peptide ligases, catalytic domain"/>
    <property type="match status" value="1"/>
</dbReference>
<feature type="binding site" evidence="7">
    <location>
        <position position="469"/>
    </location>
    <ligand>
        <name>meso-2,6-diaminopimelate</name>
        <dbReference type="ChEBI" id="CHEBI:57791"/>
    </ligand>
</feature>
<comment type="caution">
    <text evidence="12">The sequence shown here is derived from an EMBL/GenBank/DDBJ whole genome shotgun (WGS) entry which is preliminary data.</text>
</comment>
<feature type="binding site" evidence="7">
    <location>
        <position position="186"/>
    </location>
    <ligand>
        <name>UDP-N-acetyl-alpha-D-muramoyl-L-alanyl-D-glutamate</name>
        <dbReference type="ChEBI" id="CHEBI:83900"/>
    </ligand>
</feature>
<dbReference type="GO" id="GO:0008765">
    <property type="term" value="F:UDP-N-acetylmuramoylalanyl-D-glutamate-2,6-diaminopimelate ligase activity"/>
    <property type="evidence" value="ECO:0007669"/>
    <property type="project" value="UniProtKB-EC"/>
</dbReference>
<evidence type="ECO:0000256" key="1">
    <source>
        <dbReference type="ARBA" id="ARBA00005898"/>
    </source>
</evidence>
<protein>
    <recommendedName>
        <fullName evidence="7">UDP-N-acetylmuramoyl-L-alanyl-D-glutamate--2,6-diaminopimelate ligase</fullName>
        <ecNumber evidence="7">6.3.2.13</ecNumber>
    </recommendedName>
    <alternativeName>
        <fullName evidence="7">Meso-A2pm-adding enzyme</fullName>
    </alternativeName>
    <alternativeName>
        <fullName evidence="7">Meso-diaminopimelate-adding enzyme</fullName>
    </alternativeName>
    <alternativeName>
        <fullName evidence="7">UDP-MurNAc-L-Ala-D-Glu:meso-diaminopimelate ligase</fullName>
    </alternativeName>
    <alternativeName>
        <fullName evidence="7">UDP-MurNAc-tripeptide synthetase</fullName>
    </alternativeName>
    <alternativeName>
        <fullName evidence="7">UDP-N-acetylmuramyl-tripeptide synthetase</fullName>
    </alternativeName>
</protein>
<feature type="binding site" evidence="7">
    <location>
        <position position="192"/>
    </location>
    <ligand>
        <name>UDP-N-acetyl-alpha-D-muramoyl-L-alanyl-D-glutamate</name>
        <dbReference type="ChEBI" id="CHEBI:83900"/>
    </ligand>
</feature>
<feature type="modified residue" description="N6-carboxylysine" evidence="7">
    <location>
        <position position="226"/>
    </location>
</feature>
<reference evidence="12 13" key="1">
    <citation type="submission" date="2023-09" db="EMBL/GenBank/DDBJ databases">
        <authorList>
            <person name="Rey-Velasco X."/>
        </authorList>
    </citation>
    <scope>NUCLEOTIDE SEQUENCE [LARGE SCALE GENOMIC DNA]</scope>
    <source>
        <strain evidence="12 13">P385</strain>
    </source>
</reference>
<feature type="binding site" evidence="7">
    <location>
        <position position="194"/>
    </location>
    <ligand>
        <name>UDP-N-acetyl-alpha-D-muramoyl-L-alanyl-D-glutamate</name>
        <dbReference type="ChEBI" id="CHEBI:83900"/>
    </ligand>
</feature>
<comment type="function">
    <text evidence="7">Catalyzes the addition of meso-diaminopimelic acid to the nucleotide precursor UDP-N-acetylmuramoyl-L-alanyl-D-glutamate (UMAG) in the biosynthesis of bacterial cell-wall peptidoglycan.</text>
</comment>
<dbReference type="InterPro" id="IPR004101">
    <property type="entry name" value="Mur_ligase_C"/>
</dbReference>
<comment type="subcellular location">
    <subcellularLocation>
        <location evidence="7 8">Cytoplasm</location>
    </subcellularLocation>
</comment>
<feature type="domain" description="Mur ligase central" evidence="11">
    <location>
        <begin position="115"/>
        <end position="321"/>
    </location>
</feature>
<feature type="binding site" evidence="7">
    <location>
        <position position="37"/>
    </location>
    <ligand>
        <name>UDP-N-acetyl-alpha-D-muramoyl-L-alanyl-D-glutamate</name>
        <dbReference type="ChEBI" id="CHEBI:83900"/>
    </ligand>
</feature>
<comment type="catalytic activity">
    <reaction evidence="7">
        <text>UDP-N-acetyl-alpha-D-muramoyl-L-alanyl-D-glutamate + meso-2,6-diaminopimelate + ATP = UDP-N-acetyl-alpha-D-muramoyl-L-alanyl-gamma-D-glutamyl-meso-2,6-diaminopimelate + ADP + phosphate + H(+)</text>
        <dbReference type="Rhea" id="RHEA:23676"/>
        <dbReference type="ChEBI" id="CHEBI:15378"/>
        <dbReference type="ChEBI" id="CHEBI:30616"/>
        <dbReference type="ChEBI" id="CHEBI:43474"/>
        <dbReference type="ChEBI" id="CHEBI:57791"/>
        <dbReference type="ChEBI" id="CHEBI:83900"/>
        <dbReference type="ChEBI" id="CHEBI:83905"/>
        <dbReference type="ChEBI" id="CHEBI:456216"/>
        <dbReference type="EC" id="6.3.2.13"/>
    </reaction>
</comment>
<dbReference type="HAMAP" id="MF_00208">
    <property type="entry name" value="MurE"/>
    <property type="match status" value="1"/>
</dbReference>
<keyword evidence="3 7" id="KW-0133">Cell shape</keyword>
<feature type="short sequence motif" description="Meso-diaminopimelate recognition motif" evidence="7">
    <location>
        <begin position="418"/>
        <end position="421"/>
    </location>
</feature>
<dbReference type="InterPro" id="IPR013221">
    <property type="entry name" value="Mur_ligase_cen"/>
</dbReference>
<accession>A0ABU3B6L7</accession>
<dbReference type="PANTHER" id="PTHR23135:SF4">
    <property type="entry name" value="UDP-N-ACETYLMURAMOYL-L-ALANYL-D-GLUTAMATE--2,6-DIAMINOPIMELATE LIGASE MURE HOMOLOG, CHLOROPLASTIC"/>
    <property type="match status" value="1"/>
</dbReference>
<evidence type="ECO:0000259" key="11">
    <source>
        <dbReference type="Pfam" id="PF08245"/>
    </source>
</evidence>
<gene>
    <name evidence="7" type="primary">murE</name>
    <name evidence="12" type="ORF">RM531_06330</name>
</gene>
<comment type="cofactor">
    <cofactor evidence="7">
        <name>Mg(2+)</name>
        <dbReference type="ChEBI" id="CHEBI:18420"/>
    </cofactor>
</comment>
<comment type="pathway">
    <text evidence="7 8">Cell wall biogenesis; peptidoglycan biosynthesis.</text>
</comment>
<dbReference type="Gene3D" id="3.40.1190.10">
    <property type="entry name" value="Mur-like, catalytic domain"/>
    <property type="match status" value="1"/>
</dbReference>
<feature type="domain" description="Mur ligase C-terminal" evidence="10">
    <location>
        <begin position="344"/>
        <end position="471"/>
    </location>
</feature>
<keyword evidence="4 7" id="KW-0573">Peptidoglycan synthesis</keyword>
<dbReference type="SUPFAM" id="SSF63418">
    <property type="entry name" value="MurE/MurF N-terminal domain"/>
    <property type="match status" value="1"/>
</dbReference>
<feature type="domain" description="Mur ligase N-terminal catalytic" evidence="9">
    <location>
        <begin position="30"/>
        <end position="103"/>
    </location>
</feature>
<dbReference type="Proteomes" id="UP001259982">
    <property type="component" value="Unassembled WGS sequence"/>
</dbReference>
<feature type="binding site" evidence="7">
    <location>
        <position position="394"/>
    </location>
    <ligand>
        <name>meso-2,6-diaminopimelate</name>
        <dbReference type="ChEBI" id="CHEBI:57791"/>
    </ligand>
</feature>
<evidence type="ECO:0000313" key="13">
    <source>
        <dbReference type="Proteomes" id="UP001259982"/>
    </source>
</evidence>
<comment type="PTM">
    <text evidence="7">Carboxylation is probably crucial for Mg(2+) binding and, consequently, for the gamma-phosphate positioning of ATP.</text>
</comment>
<feature type="binding site" evidence="7">
    <location>
        <begin position="159"/>
        <end position="160"/>
    </location>
    <ligand>
        <name>UDP-N-acetyl-alpha-D-muramoyl-L-alanyl-D-glutamate</name>
        <dbReference type="ChEBI" id="CHEBI:83900"/>
    </ligand>
</feature>
<keyword evidence="7 12" id="KW-0436">Ligase</keyword>
<keyword evidence="7" id="KW-0963">Cytoplasm</keyword>
<dbReference type="NCBIfam" id="NF001126">
    <property type="entry name" value="PRK00139.1-4"/>
    <property type="match status" value="1"/>
</dbReference>
<dbReference type="PANTHER" id="PTHR23135">
    <property type="entry name" value="MUR LIGASE FAMILY MEMBER"/>
    <property type="match status" value="1"/>
</dbReference>
<dbReference type="EMBL" id="JAVRHY010000004">
    <property type="protein sequence ID" value="MDT0618084.1"/>
    <property type="molecule type" value="Genomic_DNA"/>
</dbReference>
<dbReference type="Pfam" id="PF02875">
    <property type="entry name" value="Mur_ligase_C"/>
    <property type="match status" value="1"/>
</dbReference>
<sequence>MSLVALQPAPMRLDRLLAGLGEPPVDELAVTGLATDSRQVSPGDLFLACGGGKRHGMAYIDDALARGAVAVLWDGDQPPTVTVPAIRVTDLHRHVGEIASRFHGNPSASMLVVGVTGTDGKTSGTHLLTQALMHLGRISGYLGTLGYGWLDALAAPTHTTPDAVSLQGWLARLAAARAEAVALEVSSHALDQCRVDGTDIDIAVLTNLGRDHLDYHGSVEAYVAAKRRLFEFAGLDHVILNIDDATGAAWFADMAERGGSVAYGLMPHTPPITGLHVFATDVLTRPGGLVVEVDSSWGRLRVESGLLGRFNAYNLLAVLSVLLVDGVAPERAVSALAALQTVPGRMEVVDAPGQGPLVVVDYAHTAAALEHALRALGEHVDGRLHCVFGCGGNRDAGKRPLMGAAAARLADWVWVTDDNPRHEDGDAIVRAIVSGMPGDAAVTVQRDRALAIAEAIAAAGPNDAVLIAGKGHETDQQIGDERRPFDDRLAARRVLEAA</sequence>
<keyword evidence="6 7" id="KW-0961">Cell wall biogenesis/degradation</keyword>
<dbReference type="RefSeq" id="WP_311658127.1">
    <property type="nucleotide sequence ID" value="NZ_JAVRHY010000004.1"/>
</dbReference>